<dbReference type="EMBL" id="JACYXI010000014">
    <property type="protein sequence ID" value="MBD8893623.1"/>
    <property type="molecule type" value="Genomic_DNA"/>
</dbReference>
<organism evidence="3 4">
    <name type="scientific">Roseibium litorale</name>
    <dbReference type="NCBI Taxonomy" id="2803841"/>
    <lineage>
        <taxon>Bacteria</taxon>
        <taxon>Pseudomonadati</taxon>
        <taxon>Pseudomonadota</taxon>
        <taxon>Alphaproteobacteria</taxon>
        <taxon>Hyphomicrobiales</taxon>
        <taxon>Stappiaceae</taxon>
        <taxon>Roseibium</taxon>
    </lineage>
</organism>
<evidence type="ECO:0000259" key="2">
    <source>
        <dbReference type="Pfam" id="PF01266"/>
    </source>
</evidence>
<evidence type="ECO:0000256" key="1">
    <source>
        <dbReference type="ARBA" id="ARBA00023002"/>
    </source>
</evidence>
<reference evidence="3 4" key="2">
    <citation type="journal article" date="2021" name="Int. J. Syst. Evol. Microbiol.">
        <title>Roseibium litorale sp. nov., isolated from a tidal flat sediment and proposal for the reclassification of Labrenzia polysiphoniae as Roseibium polysiphoniae comb. nov.</title>
        <authorList>
            <person name="Liu Y."/>
            <person name="Pei T."/>
            <person name="Du J."/>
            <person name="Chao M."/>
            <person name="Deng M.R."/>
            <person name="Zhu H."/>
        </authorList>
    </citation>
    <scope>NUCLEOTIDE SEQUENCE [LARGE SCALE GENOMIC DNA]</scope>
    <source>
        <strain evidence="3 4">4C16A</strain>
    </source>
</reference>
<dbReference type="Proteomes" id="UP000632063">
    <property type="component" value="Unassembled WGS sequence"/>
</dbReference>
<comment type="caution">
    <text evidence="3">The sequence shown here is derived from an EMBL/GenBank/DDBJ whole genome shotgun (WGS) entry which is preliminary data.</text>
</comment>
<dbReference type="InterPro" id="IPR036188">
    <property type="entry name" value="FAD/NAD-bd_sf"/>
</dbReference>
<dbReference type="RefSeq" id="WP_192149796.1">
    <property type="nucleotide sequence ID" value="NZ_JACYXI010000014.1"/>
</dbReference>
<reference evidence="4" key="1">
    <citation type="submission" date="2020-09" db="EMBL/GenBank/DDBJ databases">
        <title>The genome sequence of strain Labrenzia suaedae 4C16A.</title>
        <authorList>
            <person name="Liu Y."/>
        </authorList>
    </citation>
    <scope>NUCLEOTIDE SEQUENCE [LARGE SCALE GENOMIC DNA]</scope>
    <source>
        <strain evidence="4">4C16A</strain>
    </source>
</reference>
<dbReference type="SUPFAM" id="SSF51905">
    <property type="entry name" value="FAD/NAD(P)-binding domain"/>
    <property type="match status" value="1"/>
</dbReference>
<evidence type="ECO:0000313" key="3">
    <source>
        <dbReference type="EMBL" id="MBD8893623.1"/>
    </source>
</evidence>
<dbReference type="Gene3D" id="3.30.9.10">
    <property type="entry name" value="D-Amino Acid Oxidase, subunit A, domain 2"/>
    <property type="match status" value="1"/>
</dbReference>
<feature type="domain" description="FAD dependent oxidoreductase" evidence="2">
    <location>
        <begin position="3"/>
        <end position="391"/>
    </location>
</feature>
<protein>
    <submittedName>
        <fullName evidence="3">FAD-binding oxidoreductase</fullName>
    </submittedName>
</protein>
<dbReference type="PANTHER" id="PTHR13847:SF289">
    <property type="entry name" value="GLYCINE OXIDASE"/>
    <property type="match status" value="1"/>
</dbReference>
<sequence>MADIIVLGAGMVGISTALAFQKRGHSVIVVDRKQPGRETSFGNAGIIQSEAAEPYALPLDISTLFKMAAGISNDVVWSVSGLMRMTPALLSYFRNSLPGRHRRISQIYAGLTCRATQDHAPLIEAANAQNMISKEGLCVLYRDPRAFEEAAAAAERIRSTYGVPYRALAGVDYAAEEPALKVTPAGGIHWEPSWSCANPGALVEAYADLFRARGGEVLEGDAATLKQAGGSWSVSTAGGTQQASTVVVALGPWSPQLLRSFGYRIPMVYKRGYHGHYESRTPLRRPFMDAANGVVAASMQTGLRISTGAALVPLDAPAEPKQLVRGRQALGELIDLGRQIEEPQWFGTRPCLPDMLPLVGPSPRHKGLLFNFGHGHQGFTLGPTTGDLLAEAFDTPGSGVLTGLDPTGRIAV</sequence>
<dbReference type="InterPro" id="IPR006076">
    <property type="entry name" value="FAD-dep_OxRdtase"/>
</dbReference>
<name>A0ABR9CSE6_9HYPH</name>
<evidence type="ECO:0000313" key="4">
    <source>
        <dbReference type="Proteomes" id="UP000632063"/>
    </source>
</evidence>
<dbReference type="Pfam" id="PF01266">
    <property type="entry name" value="DAO"/>
    <property type="match status" value="1"/>
</dbReference>
<keyword evidence="1" id="KW-0560">Oxidoreductase</keyword>
<dbReference type="Gene3D" id="3.50.50.60">
    <property type="entry name" value="FAD/NAD(P)-binding domain"/>
    <property type="match status" value="2"/>
</dbReference>
<accession>A0ABR9CSE6</accession>
<gene>
    <name evidence="3" type="ORF">IG616_18910</name>
</gene>
<keyword evidence="4" id="KW-1185">Reference proteome</keyword>
<proteinExistence type="predicted"/>
<dbReference type="PANTHER" id="PTHR13847">
    <property type="entry name" value="SARCOSINE DEHYDROGENASE-RELATED"/>
    <property type="match status" value="1"/>
</dbReference>